<reference evidence="2" key="1">
    <citation type="journal article" date="2017" name="Nat. Microbiol.">
        <title>Global analysis of biosynthetic gene clusters reveals vast potential of secondary metabolite production in Penicillium species.</title>
        <authorList>
            <person name="Nielsen J.C."/>
            <person name="Grijseels S."/>
            <person name="Prigent S."/>
            <person name="Ji B."/>
            <person name="Dainat J."/>
            <person name="Nielsen K.F."/>
            <person name="Frisvad J.C."/>
            <person name="Workman M."/>
            <person name="Nielsen J."/>
        </authorList>
    </citation>
    <scope>NUCLEOTIDE SEQUENCE [LARGE SCALE GENOMIC DNA]</scope>
    <source>
        <strain evidence="2">IBT 24891</strain>
    </source>
</reference>
<keyword evidence="2" id="KW-1185">Reference proteome</keyword>
<organism evidence="1 2">
    <name type="scientific">Penicillium steckii</name>
    <dbReference type="NCBI Taxonomy" id="303698"/>
    <lineage>
        <taxon>Eukaryota</taxon>
        <taxon>Fungi</taxon>
        <taxon>Dikarya</taxon>
        <taxon>Ascomycota</taxon>
        <taxon>Pezizomycotina</taxon>
        <taxon>Eurotiomycetes</taxon>
        <taxon>Eurotiomycetidae</taxon>
        <taxon>Eurotiales</taxon>
        <taxon>Aspergillaceae</taxon>
        <taxon>Penicillium</taxon>
    </lineage>
</organism>
<dbReference type="AlphaFoldDB" id="A0A1V6TRS0"/>
<dbReference type="OrthoDB" id="4337062at2759"/>
<protein>
    <submittedName>
        <fullName evidence="1">Uncharacterized protein</fullName>
    </submittedName>
</protein>
<evidence type="ECO:0000313" key="1">
    <source>
        <dbReference type="EMBL" id="OQE28529.1"/>
    </source>
</evidence>
<sequence length="273" mass="30664">MKILLPGIIFVGSSLWGYIYGEIPFTGIRSSSSLAQRTLSSLQLAGSAYALGDILQANMSSDIFNIPRSPKSFHLHEDTEVLEIPDMNNVTFDSPESRFINPYHLPSIPIEGIPTSERAKSLEGALLVLLVVNCGMLVKLILYRHEDCVNLSKSHHDQREYIEGTLRLYAGILPTLCTHVLHLLDQRLDSIEGSIQRLHVKFEKFDSNVHDLEMLASQESLEEAMARWQEFHERLRELPRETSNILSVISRALEASIDHPESSETSNDDVAEG</sequence>
<name>A0A1V6TRS0_9EURO</name>
<dbReference type="EMBL" id="MLKD01000003">
    <property type="protein sequence ID" value="OQE28529.1"/>
    <property type="molecule type" value="Genomic_DNA"/>
</dbReference>
<gene>
    <name evidence="1" type="ORF">PENSTE_c003G09934</name>
</gene>
<dbReference type="Proteomes" id="UP000191285">
    <property type="component" value="Unassembled WGS sequence"/>
</dbReference>
<evidence type="ECO:0000313" key="2">
    <source>
        <dbReference type="Proteomes" id="UP000191285"/>
    </source>
</evidence>
<proteinExistence type="predicted"/>
<comment type="caution">
    <text evidence="1">The sequence shown here is derived from an EMBL/GenBank/DDBJ whole genome shotgun (WGS) entry which is preliminary data.</text>
</comment>
<accession>A0A1V6TRS0</accession>